<gene>
    <name evidence="1" type="ORF">SMAX5B_016300</name>
</gene>
<name>A0A2U9BN55_SCOMX</name>
<reference evidence="1 2" key="1">
    <citation type="submission" date="2017-12" db="EMBL/GenBank/DDBJ databases">
        <title>Integrating genomic resources of turbot (Scophthalmus maximus) in depth evaluation of genetic and physical mapping variation across individuals.</title>
        <authorList>
            <person name="Martinez P."/>
        </authorList>
    </citation>
    <scope>NUCLEOTIDE SEQUENCE [LARGE SCALE GENOMIC DNA]</scope>
</reference>
<proteinExistence type="predicted"/>
<organism evidence="1 2">
    <name type="scientific">Scophthalmus maximus</name>
    <name type="common">Turbot</name>
    <name type="synonym">Psetta maxima</name>
    <dbReference type="NCBI Taxonomy" id="52904"/>
    <lineage>
        <taxon>Eukaryota</taxon>
        <taxon>Metazoa</taxon>
        <taxon>Chordata</taxon>
        <taxon>Craniata</taxon>
        <taxon>Vertebrata</taxon>
        <taxon>Euteleostomi</taxon>
        <taxon>Actinopterygii</taxon>
        <taxon>Neopterygii</taxon>
        <taxon>Teleostei</taxon>
        <taxon>Neoteleostei</taxon>
        <taxon>Acanthomorphata</taxon>
        <taxon>Carangaria</taxon>
        <taxon>Pleuronectiformes</taxon>
        <taxon>Pleuronectoidei</taxon>
        <taxon>Scophthalmidae</taxon>
        <taxon>Scophthalmus</taxon>
    </lineage>
</organism>
<accession>A0A2U9BN55</accession>
<sequence>MAGKVHGSGWGAGDGVVAAGLGDGFGARGLVEKFLIGSSHTSAWPWRRSDISHSTP</sequence>
<dbReference type="EMBL" id="CP026249">
    <property type="protein sequence ID" value="AWP04872.1"/>
    <property type="molecule type" value="Genomic_DNA"/>
</dbReference>
<dbReference type="AlphaFoldDB" id="A0A2U9BN55"/>
<protein>
    <submittedName>
        <fullName evidence="1">Uncharacterized protein</fullName>
    </submittedName>
</protein>
<evidence type="ECO:0000313" key="2">
    <source>
        <dbReference type="Proteomes" id="UP000246464"/>
    </source>
</evidence>
<feature type="non-terminal residue" evidence="1">
    <location>
        <position position="56"/>
    </location>
</feature>
<evidence type="ECO:0000313" key="1">
    <source>
        <dbReference type="EMBL" id="AWP04872.1"/>
    </source>
</evidence>
<dbReference type="Proteomes" id="UP000246464">
    <property type="component" value="Chromosome 7"/>
</dbReference>
<keyword evidence="2" id="KW-1185">Reference proteome</keyword>